<name>W8S1I5_9RHOB</name>
<dbReference type="AlphaFoldDB" id="W8S1I5"/>
<reference evidence="2 3" key="1">
    <citation type="submission" date="2013-03" db="EMBL/GenBank/DDBJ databases">
        <authorList>
            <person name="Fiebig A."/>
            <person name="Goeker M."/>
            <person name="Klenk H.-P.P."/>
        </authorList>
    </citation>
    <scope>NUCLEOTIDE SEQUENCE [LARGE SCALE GENOMIC DNA]</scope>
    <source>
        <strain evidence="3">DSM 19469</strain>
    </source>
</reference>
<dbReference type="STRING" id="1294273.roselon_01643"/>
<sequence>MRVLSYNIRKAVGLDRRRNPERVMSVIAESGADVVILQEADKRLPPRPAAIPRHLIDLESDYDVVDLAATDVSLGWHGNAVLVKPGIDVLGVDRLMLPGLEPRGAVRVQLAAPRVGDISVIGAHLGLLRRWRRRQLAAIRSHVAPQDRAHTIIAGDFNEWAPRGGFEPLGREFTVMSPGRSFHTAYPVAPLDRFAHGAALRVTDSGTIRHGEARHASDHMPIWADFAPAR</sequence>
<keyword evidence="2" id="KW-0378">Hydrolase</keyword>
<gene>
    <name evidence="2" type="ORF">roselon_01643</name>
</gene>
<dbReference type="EMBL" id="CP004372">
    <property type="protein sequence ID" value="AHM04022.1"/>
    <property type="molecule type" value="Genomic_DNA"/>
</dbReference>
<dbReference type="GO" id="GO:0016020">
    <property type="term" value="C:membrane"/>
    <property type="evidence" value="ECO:0007669"/>
    <property type="project" value="GOC"/>
</dbReference>
<proteinExistence type="predicted"/>
<dbReference type="GO" id="GO:0016787">
    <property type="term" value="F:hydrolase activity"/>
    <property type="evidence" value="ECO:0007669"/>
    <property type="project" value="UniProtKB-KW"/>
</dbReference>
<organism evidence="2 3">
    <name type="scientific">Roseicyclus elongatus DSM 19469</name>
    <dbReference type="NCBI Taxonomy" id="1294273"/>
    <lineage>
        <taxon>Bacteria</taxon>
        <taxon>Pseudomonadati</taxon>
        <taxon>Pseudomonadota</taxon>
        <taxon>Alphaproteobacteria</taxon>
        <taxon>Rhodobacterales</taxon>
        <taxon>Roseobacteraceae</taxon>
        <taxon>Roseicyclus</taxon>
    </lineage>
</organism>
<dbReference type="OrthoDB" id="9813425at2"/>
<dbReference type="PANTHER" id="PTHR14859">
    <property type="entry name" value="CALCOFLUOR WHITE HYPERSENSITIVE PROTEIN PRECURSOR"/>
    <property type="match status" value="1"/>
</dbReference>
<protein>
    <submittedName>
        <fullName evidence="2">Metal-dependent hydrolase</fullName>
    </submittedName>
</protein>
<keyword evidence="3" id="KW-1185">Reference proteome</keyword>
<dbReference type="InterPro" id="IPR005135">
    <property type="entry name" value="Endo/exonuclease/phosphatase"/>
</dbReference>
<dbReference type="HOGENOM" id="CLU_060500_3_0_5"/>
<dbReference type="Gene3D" id="3.60.10.10">
    <property type="entry name" value="Endonuclease/exonuclease/phosphatase"/>
    <property type="match status" value="1"/>
</dbReference>
<dbReference type="GO" id="GO:0006506">
    <property type="term" value="P:GPI anchor biosynthetic process"/>
    <property type="evidence" value="ECO:0007669"/>
    <property type="project" value="TreeGrafter"/>
</dbReference>
<evidence type="ECO:0000259" key="1">
    <source>
        <dbReference type="Pfam" id="PF03372"/>
    </source>
</evidence>
<evidence type="ECO:0000313" key="3">
    <source>
        <dbReference type="Proteomes" id="UP000019593"/>
    </source>
</evidence>
<feature type="domain" description="Endonuclease/exonuclease/phosphatase" evidence="1">
    <location>
        <begin position="4"/>
        <end position="219"/>
    </location>
</feature>
<dbReference type="PANTHER" id="PTHR14859:SF15">
    <property type="entry name" value="ENDONUCLEASE_EXONUCLEASE_PHOSPHATASE DOMAIN-CONTAINING PROTEIN"/>
    <property type="match status" value="1"/>
</dbReference>
<evidence type="ECO:0000313" key="2">
    <source>
        <dbReference type="EMBL" id="AHM04022.1"/>
    </source>
</evidence>
<dbReference type="KEGG" id="red:roselon_01643"/>
<dbReference type="InterPro" id="IPR051916">
    <property type="entry name" value="GPI-anchor_lipid_remodeler"/>
</dbReference>
<accession>W8S1I5</accession>
<dbReference type="Pfam" id="PF03372">
    <property type="entry name" value="Exo_endo_phos"/>
    <property type="match status" value="1"/>
</dbReference>
<dbReference type="eggNOG" id="COG3568">
    <property type="taxonomic scope" value="Bacteria"/>
</dbReference>
<dbReference type="InterPro" id="IPR036691">
    <property type="entry name" value="Endo/exonu/phosph_ase_sf"/>
</dbReference>
<dbReference type="Proteomes" id="UP000019593">
    <property type="component" value="Chromosome"/>
</dbReference>
<dbReference type="SUPFAM" id="SSF56219">
    <property type="entry name" value="DNase I-like"/>
    <property type="match status" value="1"/>
</dbReference>
<dbReference type="RefSeq" id="WP_025311842.1">
    <property type="nucleotide sequence ID" value="NZ_CP004372.1"/>
</dbReference>